<accession>A0AAF0J661</accession>
<evidence type="ECO:0000259" key="2">
    <source>
        <dbReference type="Pfam" id="PF12825"/>
    </source>
</evidence>
<feature type="region of interest" description="Disordered" evidence="1">
    <location>
        <begin position="599"/>
        <end position="663"/>
    </location>
</feature>
<feature type="domain" description="PX" evidence="2">
    <location>
        <begin position="1225"/>
        <end position="1552"/>
    </location>
</feature>
<dbReference type="GO" id="GO:0035091">
    <property type="term" value="F:phosphatidylinositol binding"/>
    <property type="evidence" value="ECO:0007669"/>
    <property type="project" value="TreeGrafter"/>
</dbReference>
<feature type="region of interest" description="Disordered" evidence="1">
    <location>
        <begin position="36"/>
        <end position="209"/>
    </location>
</feature>
<feature type="compositionally biased region" description="Low complexity" evidence="1">
    <location>
        <begin position="1061"/>
        <end position="1079"/>
    </location>
</feature>
<organism evidence="3 4">
    <name type="scientific">Malassezia cuniculi</name>
    <dbReference type="NCBI Taxonomy" id="948313"/>
    <lineage>
        <taxon>Eukaryota</taxon>
        <taxon>Fungi</taxon>
        <taxon>Dikarya</taxon>
        <taxon>Basidiomycota</taxon>
        <taxon>Ustilaginomycotina</taxon>
        <taxon>Malasseziomycetes</taxon>
        <taxon>Malasseziales</taxon>
        <taxon>Malasseziaceae</taxon>
        <taxon>Malassezia</taxon>
    </lineage>
</organism>
<feature type="compositionally biased region" description="Basic and acidic residues" evidence="1">
    <location>
        <begin position="778"/>
        <end position="793"/>
    </location>
</feature>
<protein>
    <recommendedName>
        <fullName evidence="2">PX domain-containing protein</fullName>
    </recommendedName>
</protein>
<name>A0AAF0J661_9BASI</name>
<feature type="compositionally biased region" description="Acidic residues" evidence="1">
    <location>
        <begin position="103"/>
        <end position="115"/>
    </location>
</feature>
<dbReference type="EMBL" id="CP119879">
    <property type="protein sequence ID" value="WFD35187.1"/>
    <property type="molecule type" value="Genomic_DNA"/>
</dbReference>
<dbReference type="InterPro" id="IPR047168">
    <property type="entry name" value="LEC1-like"/>
</dbReference>
<dbReference type="PANTHER" id="PTHR47185:SF1">
    <property type="entry name" value="PX DOMAIN-CONTAINING PROTEIN YPR097W"/>
    <property type="match status" value="1"/>
</dbReference>
<keyword evidence="4" id="KW-1185">Reference proteome</keyword>
<feature type="compositionally biased region" description="Acidic residues" evidence="1">
    <location>
        <begin position="1102"/>
        <end position="1120"/>
    </location>
</feature>
<proteinExistence type="predicted"/>
<feature type="compositionally biased region" description="Polar residues" evidence="1">
    <location>
        <begin position="599"/>
        <end position="611"/>
    </location>
</feature>
<reference evidence="3" key="1">
    <citation type="submission" date="2023-03" db="EMBL/GenBank/DDBJ databases">
        <title>Mating type loci evolution in Malassezia.</title>
        <authorList>
            <person name="Coelho M.A."/>
        </authorList>
    </citation>
    <scope>NUCLEOTIDE SEQUENCE</scope>
    <source>
        <strain evidence="3">CBS 11721</strain>
    </source>
</reference>
<feature type="region of interest" description="Disordered" evidence="1">
    <location>
        <begin position="358"/>
        <end position="441"/>
    </location>
</feature>
<feature type="region of interest" description="Disordered" evidence="1">
    <location>
        <begin position="512"/>
        <end position="531"/>
    </location>
</feature>
<feature type="compositionally biased region" description="Basic and acidic residues" evidence="1">
    <location>
        <begin position="1032"/>
        <end position="1045"/>
    </location>
</feature>
<feature type="compositionally biased region" description="Polar residues" evidence="1">
    <location>
        <begin position="363"/>
        <end position="399"/>
    </location>
</feature>
<evidence type="ECO:0000313" key="3">
    <source>
        <dbReference type="EMBL" id="WFD35187.1"/>
    </source>
</evidence>
<feature type="region of interest" description="Disordered" evidence="1">
    <location>
        <begin position="1032"/>
        <end position="1080"/>
    </location>
</feature>
<feature type="compositionally biased region" description="Acidic residues" evidence="1">
    <location>
        <begin position="794"/>
        <end position="806"/>
    </location>
</feature>
<feature type="compositionally biased region" description="Basic and acidic residues" evidence="1">
    <location>
        <begin position="309"/>
        <end position="319"/>
    </location>
</feature>
<dbReference type="Proteomes" id="UP001219933">
    <property type="component" value="Chromosome 3"/>
</dbReference>
<feature type="compositionally biased region" description="Polar residues" evidence="1">
    <location>
        <begin position="1046"/>
        <end position="1060"/>
    </location>
</feature>
<dbReference type="Pfam" id="PF12825">
    <property type="entry name" value="DUF3818"/>
    <property type="match status" value="1"/>
</dbReference>
<feature type="compositionally biased region" description="Basic and acidic residues" evidence="1">
    <location>
        <begin position="617"/>
        <end position="628"/>
    </location>
</feature>
<sequence length="1695" mass="188868">MRKAFSKTKLLGINRFRKGGEAGEDPALEPRVLEQDLQPEAPPQVSSALGLTGHGDVPSIITEEDESALYDDSDGETVPSQDHSAVYSDDYTEDYSEDRTEDPSEYSDEYDEGTYEESQTGTYDDDDDELYDDEDDYQESQVDADEYDSQAGAYGYERESSYIPTVENGEDPDYPGTDDGASAYSDDTIPARDSGAYPAAQESAAVGDAAPAVAAGAAGGATAGAAAGFLGAPRILRNISQRNNTVDPYAAPNEQQQSRRGFFGRFQRLGKRRNNEQLQANSGTANILDSSVGAVADLQRQGSIARTNQLREDAERDLTESQAASTYTEDEKALAIATGSAPRSAVLGAPAPAIREVPLQRAQPAQAQSTATYSSTYDSQYSESVSDSHQRTSSISSQGADPYVAYTRTGGSYSAGRSATNYQENGSRSDPSEVLLHEGAQRRLPEIVDPYARRFPRENPIRPESIQPSLVETDSQSAQQQQSPLIPMSGPLSAQRSLNDNYITLPATRTAARAKQETRADPRVQQRSKLQEAAPIITPSRSSSPEFEDAPTIPLTTENLSTLEQNSQTPRTRRVIRHTPSASVATSDVYTAAQTDAGTFVSASPGSNASPGRTRRRAADISNAEREQLRRRKEGVPPVPPIPNVAQSDTDASGPTIRGDASPKRVSAYYSQSFHGLEHKSPHVAKSRHKRQNSQQQPKVPKNPKNYLLTPSVAPTETESEQGGEAVPEEKPVASGWLMDDMTPEQLHYFVRELVSKELSWELERAWLLTTFERPVRRSRDNGLPDDDSRANDFPDDEALDDDEDEDAVFRRDVYEPQPGVPDLPILRFLLKNAFCTFPLFVQPDRRSSKSNKPQPNKAAIARSFFFAALLPILRELQARSLSSTVDRHGESDGSPFSAMSMMHGVSSVLHKLAVRYVTAVLRVGPGNPYFGGAEEAHKRSWPWPSANLLPPEAYVSYRKPTDRLRQGGFEVDIVAVRIHSSTDRDFVLRIRRPNRTDEFVVRNDADWIEFAAKLAHELGPYVHVRPLPRLPGRELPESNDDDKTITSSYDTSETYSRANSGRPTRSTRTGTTGVDSRSYNSSYLTETTYDDDFSSSYLEEDYDSDEYSDESHDQDDEDADKYVKRARPLPKFEVDRRLLRSWLRDTLAIRSINDSHEVRAFLSIGSFGDRELSTDDLLNIAERRRVDCRRIEEREMDAEMAGENVLCIRRVQQRIWADCVDGDGFLKAFDALKSTPDFWDLPTSYQTMVSWGNLQLARFLYGIFVQGDESRANLARARDLYETVPWRRLAAALRLPALATVMEWQKQFLRNKFLQNLLKITFEDNPVVMDEELRRLQKEIGSDVMIKKLRAYVESPDDLKRLVRRHAQFADIPLVAAIVRGSDAPKLSKTEVQRVILATRSYNEFLKTRPNAARKKAHKEPGYMLITNLQRVLRLYSLHRDVTQIRGMLQDPTILDALAAFFEPLKEALARIHRVKNAHADLMHFSAYLGRLLDLMESLRARIQDPARSVNMIAAFLDRGAPHWYNFLHRLTQVDTVVFSAFAWLRHLAMTVGVGSEDLAQFWEPPVEAMQDADVEQATAELHAANLAEHNAAGGSEIPRNPGHSVHLDPTILAEARTLAEAARHKRTRQMEIGCRWSAGDTEGDFSIQVFGDGAGKIRQEPFLPKEPISAPPSTALDILLRSFRDAVSSALTK</sequence>
<feature type="region of interest" description="Disordered" evidence="1">
    <location>
        <begin position="1102"/>
        <end position="1121"/>
    </location>
</feature>
<dbReference type="PANTHER" id="PTHR47185">
    <property type="entry name" value="PX DOMAIN-CONTAINING PROTEIN YPR097W"/>
    <property type="match status" value="1"/>
</dbReference>
<feature type="region of interest" description="Disordered" evidence="1">
    <location>
        <begin position="778"/>
        <end position="806"/>
    </location>
</feature>
<feature type="region of interest" description="Disordered" evidence="1">
    <location>
        <begin position="306"/>
        <end position="330"/>
    </location>
</feature>
<dbReference type="InterPro" id="IPR024554">
    <property type="entry name" value="LEC1-like_C"/>
</dbReference>
<evidence type="ECO:0000313" key="4">
    <source>
        <dbReference type="Proteomes" id="UP001219933"/>
    </source>
</evidence>
<feature type="compositionally biased region" description="Basic and acidic residues" evidence="1">
    <location>
        <begin position="514"/>
        <end position="524"/>
    </location>
</feature>
<feature type="compositionally biased region" description="Polar residues" evidence="1">
    <location>
        <begin position="409"/>
        <end position="429"/>
    </location>
</feature>
<feature type="region of interest" description="Disordered" evidence="1">
    <location>
        <begin position="679"/>
        <end position="710"/>
    </location>
</feature>
<feature type="compositionally biased region" description="Acidic residues" evidence="1">
    <location>
        <begin position="123"/>
        <end position="148"/>
    </location>
</feature>
<feature type="compositionally biased region" description="Acidic residues" evidence="1">
    <location>
        <begin position="62"/>
        <end position="75"/>
    </location>
</feature>
<evidence type="ECO:0000256" key="1">
    <source>
        <dbReference type="SAM" id="MobiDB-lite"/>
    </source>
</evidence>
<gene>
    <name evidence="3" type="ORF">MCUN1_002037</name>
</gene>
<feature type="compositionally biased region" description="Basic residues" evidence="1">
    <location>
        <begin position="682"/>
        <end position="692"/>
    </location>
</feature>